<dbReference type="CDD" id="cd03255">
    <property type="entry name" value="ABC_MJ0796_LolCDE_FtsE"/>
    <property type="match status" value="1"/>
</dbReference>
<keyword evidence="3 6" id="KW-0067">ATP-binding</keyword>
<comment type="similarity">
    <text evidence="4">Belongs to the ABC transporter superfamily. Macrolide exporter (TC 3.A.1.122) family.</text>
</comment>
<evidence type="ECO:0000256" key="1">
    <source>
        <dbReference type="ARBA" id="ARBA00022448"/>
    </source>
</evidence>
<dbReference type="GO" id="GO:1902495">
    <property type="term" value="C:transmembrane transporter complex"/>
    <property type="evidence" value="ECO:0007669"/>
    <property type="project" value="UniProtKB-ARBA"/>
</dbReference>
<name>A0A2D0L4L1_9GAMM</name>
<dbReference type="PROSITE" id="PS50893">
    <property type="entry name" value="ABC_TRANSPORTER_2"/>
    <property type="match status" value="1"/>
</dbReference>
<reference evidence="6 7" key="1">
    <citation type="journal article" date="2017" name="Nat. Microbiol.">
        <title>Natural product diversity associated with the nematode symbionts Photorhabdus and Xenorhabdus.</title>
        <authorList>
            <person name="Tobias N.J."/>
            <person name="Wolff H."/>
            <person name="Djahanschiri B."/>
            <person name="Grundmann F."/>
            <person name="Kronenwerth M."/>
            <person name="Shi Y.M."/>
            <person name="Simonyi S."/>
            <person name="Grun P."/>
            <person name="Shapiro-Ilan D."/>
            <person name="Pidot S.J."/>
            <person name="Stinear T.P."/>
            <person name="Ebersberger I."/>
            <person name="Bode H.B."/>
        </authorList>
    </citation>
    <scope>NUCLEOTIDE SEQUENCE [LARGE SCALE GENOMIC DNA]</scope>
    <source>
        <strain evidence="6 7">DSM 17907</strain>
    </source>
</reference>
<evidence type="ECO:0000256" key="3">
    <source>
        <dbReference type="ARBA" id="ARBA00022840"/>
    </source>
</evidence>
<dbReference type="InterPro" id="IPR017871">
    <property type="entry name" value="ABC_transporter-like_CS"/>
</dbReference>
<evidence type="ECO:0000259" key="5">
    <source>
        <dbReference type="PROSITE" id="PS50893"/>
    </source>
</evidence>
<dbReference type="OrthoDB" id="9801477at2"/>
<dbReference type="FunFam" id="3.40.50.300:FF:000032">
    <property type="entry name" value="Export ABC transporter ATP-binding protein"/>
    <property type="match status" value="1"/>
</dbReference>
<dbReference type="PROSITE" id="PS00211">
    <property type="entry name" value="ABC_TRANSPORTER_1"/>
    <property type="match status" value="1"/>
</dbReference>
<dbReference type="EMBL" id="NJCX01000024">
    <property type="protein sequence ID" value="PHM70614.1"/>
    <property type="molecule type" value="Genomic_DNA"/>
</dbReference>
<dbReference type="InterPro" id="IPR017911">
    <property type="entry name" value="MacB-like_ATP-bd"/>
</dbReference>
<dbReference type="InterPro" id="IPR003439">
    <property type="entry name" value="ABC_transporter-like_ATP-bd"/>
</dbReference>
<dbReference type="InterPro" id="IPR003593">
    <property type="entry name" value="AAA+_ATPase"/>
</dbReference>
<accession>A0A2D0L4L1</accession>
<dbReference type="Proteomes" id="UP000221101">
    <property type="component" value="Unassembled WGS sequence"/>
</dbReference>
<keyword evidence="1" id="KW-0813">Transport</keyword>
<organism evidence="6 7">
    <name type="scientific">Xenorhabdus kozodoii</name>
    <dbReference type="NCBI Taxonomy" id="351676"/>
    <lineage>
        <taxon>Bacteria</taxon>
        <taxon>Pseudomonadati</taxon>
        <taxon>Pseudomonadota</taxon>
        <taxon>Gammaproteobacteria</taxon>
        <taxon>Enterobacterales</taxon>
        <taxon>Morganellaceae</taxon>
        <taxon>Xenorhabdus</taxon>
    </lineage>
</organism>
<dbReference type="InterPro" id="IPR015854">
    <property type="entry name" value="ABC_transpr_LolD-like"/>
</dbReference>
<dbReference type="SUPFAM" id="SSF52540">
    <property type="entry name" value="P-loop containing nucleoside triphosphate hydrolases"/>
    <property type="match status" value="1"/>
</dbReference>
<gene>
    <name evidence="6" type="ORF">Xkoz_03054</name>
</gene>
<feature type="domain" description="ABC transporter" evidence="5">
    <location>
        <begin position="13"/>
        <end position="233"/>
    </location>
</feature>
<sequence>MVCFMVNDTTEIINAQHVGKRYQRGKVEIEALKSISFSLHRGEFLAITGESGSGKSTLLNLCGALELPDTGVLTLFGTDVSSLNDRQLSRLRKEKIGFIFQDFHLIPVLSALENVRYALDIRQADDANEKAEALLFAVGLKDHLHAKVTELSGGQMQRVAIARALAGNPQLIVADEPTANLDSDNKESVIALLKNLCQRHQVAVLLVTHDLSQTRWADKVIVMQDGKEKSTNG</sequence>
<keyword evidence="7" id="KW-1185">Reference proteome</keyword>
<dbReference type="Pfam" id="PF00005">
    <property type="entry name" value="ABC_tran"/>
    <property type="match status" value="1"/>
</dbReference>
<dbReference type="Gene3D" id="3.40.50.300">
    <property type="entry name" value="P-loop containing nucleotide triphosphate hydrolases"/>
    <property type="match status" value="1"/>
</dbReference>
<keyword evidence="2" id="KW-0547">Nucleotide-binding</keyword>
<protein>
    <submittedName>
        <fullName evidence="6">Macrolide transporter ATP-binding/permease</fullName>
    </submittedName>
</protein>
<dbReference type="SMART" id="SM00382">
    <property type="entry name" value="AAA"/>
    <property type="match status" value="1"/>
</dbReference>
<proteinExistence type="inferred from homology"/>
<dbReference type="GO" id="GO:0005886">
    <property type="term" value="C:plasma membrane"/>
    <property type="evidence" value="ECO:0007669"/>
    <property type="project" value="TreeGrafter"/>
</dbReference>
<comment type="caution">
    <text evidence="6">The sequence shown here is derived from an EMBL/GenBank/DDBJ whole genome shotgun (WGS) entry which is preliminary data.</text>
</comment>
<evidence type="ECO:0000313" key="7">
    <source>
        <dbReference type="Proteomes" id="UP000221101"/>
    </source>
</evidence>
<evidence type="ECO:0000313" key="6">
    <source>
        <dbReference type="EMBL" id="PHM70614.1"/>
    </source>
</evidence>
<dbReference type="GO" id="GO:0016887">
    <property type="term" value="F:ATP hydrolysis activity"/>
    <property type="evidence" value="ECO:0007669"/>
    <property type="project" value="InterPro"/>
</dbReference>
<dbReference type="PANTHER" id="PTHR24220">
    <property type="entry name" value="IMPORT ATP-BINDING PROTEIN"/>
    <property type="match status" value="1"/>
</dbReference>
<dbReference type="GO" id="GO:0005524">
    <property type="term" value="F:ATP binding"/>
    <property type="evidence" value="ECO:0007669"/>
    <property type="project" value="UniProtKB-KW"/>
</dbReference>
<dbReference type="InterPro" id="IPR027417">
    <property type="entry name" value="P-loop_NTPase"/>
</dbReference>
<evidence type="ECO:0000256" key="2">
    <source>
        <dbReference type="ARBA" id="ARBA00022741"/>
    </source>
</evidence>
<evidence type="ECO:0000256" key="4">
    <source>
        <dbReference type="ARBA" id="ARBA00038388"/>
    </source>
</evidence>
<dbReference type="GO" id="GO:0022857">
    <property type="term" value="F:transmembrane transporter activity"/>
    <property type="evidence" value="ECO:0007669"/>
    <property type="project" value="TreeGrafter"/>
</dbReference>
<dbReference type="PANTHER" id="PTHR24220:SF86">
    <property type="entry name" value="ABC TRANSPORTER ABCH.1"/>
    <property type="match status" value="1"/>
</dbReference>
<dbReference type="AlphaFoldDB" id="A0A2D0L4L1"/>